<dbReference type="SUPFAM" id="SSF52540">
    <property type="entry name" value="P-loop containing nucleoside triphosphate hydrolases"/>
    <property type="match status" value="1"/>
</dbReference>
<feature type="domain" description="ABC transporter" evidence="1">
    <location>
        <begin position="21"/>
        <end position="174"/>
    </location>
</feature>
<proteinExistence type="predicted"/>
<gene>
    <name evidence="2" type="ORF">JF886_02380</name>
</gene>
<dbReference type="PANTHER" id="PTHR42855">
    <property type="entry name" value="ABC TRANSPORTER ATP-BINDING SUBUNIT"/>
    <property type="match status" value="1"/>
</dbReference>
<dbReference type="EMBL" id="JAEKNS010000034">
    <property type="protein sequence ID" value="MBJ7593702.1"/>
    <property type="molecule type" value="Genomic_DNA"/>
</dbReference>
<dbReference type="RefSeq" id="WP_337309233.1">
    <property type="nucleotide sequence ID" value="NZ_JAEKNS010000034.1"/>
</dbReference>
<dbReference type="GO" id="GO:0016887">
    <property type="term" value="F:ATP hydrolysis activity"/>
    <property type="evidence" value="ECO:0007669"/>
    <property type="project" value="InterPro"/>
</dbReference>
<comment type="caution">
    <text evidence="2">The sequence shown here is derived from an EMBL/GenBank/DDBJ whole genome shotgun (WGS) entry which is preliminary data.</text>
</comment>
<name>A0A934JY65_9BACT</name>
<dbReference type="PANTHER" id="PTHR42855:SF1">
    <property type="entry name" value="ABC TRANSPORTER DOMAIN-CONTAINING PROTEIN"/>
    <property type="match status" value="1"/>
</dbReference>
<accession>A0A934JY65</accession>
<evidence type="ECO:0000259" key="1">
    <source>
        <dbReference type="Pfam" id="PF00005"/>
    </source>
</evidence>
<sequence length="175" mass="17896">MGFIDVSGLRYVLGDGGVLFDDVSFRVGDGTTTALIGANGAGKTTLLRLIAGEVTPSAGTISSGGGVGVMRQFIGSIRDGSTVRDVLVAVAPAAIRAARRSLDEAERQQLEDDGVAAAMAHAQAIADWSEVGGYDAEVVWNLCTQAAIGLPYAEAHARPVAQLSGGEQKRLALAG</sequence>
<dbReference type="Gene3D" id="3.40.50.300">
    <property type="entry name" value="P-loop containing nucleotide triphosphate hydrolases"/>
    <property type="match status" value="1"/>
</dbReference>
<evidence type="ECO:0000313" key="3">
    <source>
        <dbReference type="Proteomes" id="UP000606991"/>
    </source>
</evidence>
<dbReference type="Pfam" id="PF00005">
    <property type="entry name" value="ABC_tran"/>
    <property type="match status" value="1"/>
</dbReference>
<evidence type="ECO:0000313" key="2">
    <source>
        <dbReference type="EMBL" id="MBJ7593702.1"/>
    </source>
</evidence>
<reference evidence="2 3" key="1">
    <citation type="submission" date="2020-10" db="EMBL/GenBank/DDBJ databases">
        <title>Ca. Dormibacterota MAGs.</title>
        <authorList>
            <person name="Montgomery K."/>
        </authorList>
    </citation>
    <scope>NUCLEOTIDE SEQUENCE [LARGE SCALE GENOMIC DNA]</scope>
    <source>
        <strain evidence="2">SC8812_S17_18</strain>
    </source>
</reference>
<dbReference type="InterPro" id="IPR027417">
    <property type="entry name" value="P-loop_NTPase"/>
</dbReference>
<dbReference type="GO" id="GO:0005524">
    <property type="term" value="F:ATP binding"/>
    <property type="evidence" value="ECO:0007669"/>
    <property type="project" value="UniProtKB-KW"/>
</dbReference>
<protein>
    <submittedName>
        <fullName evidence="2">ABC-F family ATP-binding cassette domain-containing protein</fullName>
    </submittedName>
</protein>
<dbReference type="AlphaFoldDB" id="A0A934JY65"/>
<dbReference type="InterPro" id="IPR003439">
    <property type="entry name" value="ABC_transporter-like_ATP-bd"/>
</dbReference>
<dbReference type="Proteomes" id="UP000606991">
    <property type="component" value="Unassembled WGS sequence"/>
</dbReference>
<dbReference type="InterPro" id="IPR051309">
    <property type="entry name" value="ABCF_ATPase"/>
</dbReference>
<keyword evidence="2" id="KW-0547">Nucleotide-binding</keyword>
<keyword evidence="2" id="KW-0067">ATP-binding</keyword>
<organism evidence="2 3">
    <name type="scientific">Candidatus Aeolococcus gillhamiae</name>
    <dbReference type="NCBI Taxonomy" id="3127015"/>
    <lineage>
        <taxon>Bacteria</taxon>
        <taxon>Bacillati</taxon>
        <taxon>Candidatus Dormiibacterota</taxon>
        <taxon>Candidatus Dormibacteria</taxon>
        <taxon>Candidatus Aeolococcales</taxon>
        <taxon>Candidatus Aeolococcaceae</taxon>
        <taxon>Candidatus Aeolococcus</taxon>
    </lineage>
</organism>